<feature type="compositionally biased region" description="Low complexity" evidence="1">
    <location>
        <begin position="192"/>
        <end position="233"/>
    </location>
</feature>
<organism evidence="3 4">
    <name type="scientific">Enteractinococcus coprophilus</name>
    <dbReference type="NCBI Taxonomy" id="1027633"/>
    <lineage>
        <taxon>Bacteria</taxon>
        <taxon>Bacillati</taxon>
        <taxon>Actinomycetota</taxon>
        <taxon>Actinomycetes</taxon>
        <taxon>Micrococcales</taxon>
        <taxon>Micrococcaceae</taxon>
    </lineage>
</organism>
<dbReference type="AlphaFoldDB" id="A0A543AMI2"/>
<comment type="caution">
    <text evidence="3">The sequence shown here is derived from an EMBL/GenBank/DDBJ whole genome shotgun (WGS) entry which is preliminary data.</text>
</comment>
<evidence type="ECO:0000313" key="3">
    <source>
        <dbReference type="EMBL" id="TQL73736.1"/>
    </source>
</evidence>
<protein>
    <submittedName>
        <fullName evidence="3">Uncharacterized protein</fullName>
    </submittedName>
</protein>
<feature type="region of interest" description="Disordered" evidence="1">
    <location>
        <begin position="303"/>
        <end position="322"/>
    </location>
</feature>
<feature type="compositionally biased region" description="Low complexity" evidence="1">
    <location>
        <begin position="147"/>
        <end position="185"/>
    </location>
</feature>
<feature type="transmembrane region" description="Helical" evidence="2">
    <location>
        <begin position="331"/>
        <end position="350"/>
    </location>
</feature>
<accession>A0A543AMI2</accession>
<name>A0A543AMI2_9MICC</name>
<dbReference type="EMBL" id="VFOU01000001">
    <property type="protein sequence ID" value="TQL73736.1"/>
    <property type="molecule type" value="Genomic_DNA"/>
</dbReference>
<dbReference type="PRINTS" id="PR01217">
    <property type="entry name" value="PRICHEXTENSN"/>
</dbReference>
<feature type="region of interest" description="Disordered" evidence="1">
    <location>
        <begin position="133"/>
        <end position="241"/>
    </location>
</feature>
<proteinExistence type="predicted"/>
<gene>
    <name evidence="3" type="ORF">FB556_0180</name>
</gene>
<evidence type="ECO:0000256" key="1">
    <source>
        <dbReference type="SAM" id="MobiDB-lite"/>
    </source>
</evidence>
<dbReference type="Proteomes" id="UP000319746">
    <property type="component" value="Unassembled WGS sequence"/>
</dbReference>
<evidence type="ECO:0000313" key="4">
    <source>
        <dbReference type="Proteomes" id="UP000319746"/>
    </source>
</evidence>
<keyword evidence="2" id="KW-1133">Transmembrane helix</keyword>
<keyword evidence="2" id="KW-0812">Transmembrane</keyword>
<keyword evidence="4" id="KW-1185">Reference proteome</keyword>
<keyword evidence="2" id="KW-0472">Membrane</keyword>
<evidence type="ECO:0000256" key="2">
    <source>
        <dbReference type="SAM" id="Phobius"/>
    </source>
</evidence>
<sequence length="357" mass="37436">MNFLARLGVGLITGLVSYGLVPAAYAVATPMTHPNGVTTSAASQTVSPSPPVDTAARSLAMSCQVDVTSTQLTIDFSPEPPFDELTVKVNGQLVDPQTIHDSSIVIERPDSGSTVGIELWQNASLTGECIETAPSTTAEPTPPEPTPTETIEPTTPSSPTEPETTPTSGRPTPGPSQTSPGLTPTPTAPSKPTVTAPGSSSAAPSRPASSPPMSTTPSLLPSGTTQQQESTTQRRPSGQIGPRIIRQFSHDPRHLLPQLLGIDVQPGSGLIMLQPRSADQGPPDLETLPPVSEEELEAIKARLSSPDRADRPPADHLASADERISNRTSNALVPSLIAALCLGLAIFWLLKRRRHNL</sequence>
<reference evidence="3 4" key="1">
    <citation type="submission" date="2019-06" db="EMBL/GenBank/DDBJ databases">
        <title>Sequencing the genomes of 1000 actinobacteria strains.</title>
        <authorList>
            <person name="Klenk H.-P."/>
        </authorList>
    </citation>
    <scope>NUCLEOTIDE SEQUENCE [LARGE SCALE GENOMIC DNA]</scope>
    <source>
        <strain evidence="3 4">DSM 24083</strain>
    </source>
</reference>